<proteinExistence type="predicted"/>
<organism evidence="3 4">
    <name type="scientific">Akanthomyces lecanii RCEF 1005</name>
    <dbReference type="NCBI Taxonomy" id="1081108"/>
    <lineage>
        <taxon>Eukaryota</taxon>
        <taxon>Fungi</taxon>
        <taxon>Dikarya</taxon>
        <taxon>Ascomycota</taxon>
        <taxon>Pezizomycotina</taxon>
        <taxon>Sordariomycetes</taxon>
        <taxon>Hypocreomycetidae</taxon>
        <taxon>Hypocreales</taxon>
        <taxon>Cordycipitaceae</taxon>
        <taxon>Akanthomyces</taxon>
        <taxon>Cordyceps confragosa</taxon>
    </lineage>
</organism>
<dbReference type="AlphaFoldDB" id="A0A168BK28"/>
<gene>
    <name evidence="3" type="ORF">LEL_10031</name>
</gene>
<dbReference type="OrthoDB" id="103349at2759"/>
<evidence type="ECO:0000313" key="4">
    <source>
        <dbReference type="Proteomes" id="UP000076881"/>
    </source>
</evidence>
<dbReference type="InterPro" id="IPR052701">
    <property type="entry name" value="GAG_Ulvan_Degrading_Sulfatases"/>
</dbReference>
<dbReference type="Pfam" id="PF00884">
    <property type="entry name" value="Sulfatase"/>
    <property type="match status" value="1"/>
</dbReference>
<protein>
    <submittedName>
        <fullName evidence="3">Sulfatase domain protein</fullName>
    </submittedName>
</protein>
<feature type="transmembrane region" description="Helical" evidence="1">
    <location>
        <begin position="85"/>
        <end position="110"/>
    </location>
</feature>
<dbReference type="InterPro" id="IPR017850">
    <property type="entry name" value="Alkaline_phosphatase_core_sf"/>
</dbReference>
<name>A0A168BK28_CORDF</name>
<reference evidence="3 4" key="1">
    <citation type="journal article" date="2016" name="Genome Biol. Evol.">
        <title>Divergent and convergent evolution of fungal pathogenicity.</title>
        <authorList>
            <person name="Shang Y."/>
            <person name="Xiao G."/>
            <person name="Zheng P."/>
            <person name="Cen K."/>
            <person name="Zhan S."/>
            <person name="Wang C."/>
        </authorList>
    </citation>
    <scope>NUCLEOTIDE SEQUENCE [LARGE SCALE GENOMIC DNA]</scope>
    <source>
        <strain evidence="3 4">RCEF 1005</strain>
    </source>
</reference>
<sequence>MVFESLARLRPRRMSIPRPSKIFTRKLMLPFAIVSVLSAKLLHIYAHRQALSTEDLMRWGASFFFQDVAFILFVRMLLESRMPILSVLGSAITVTVMVLSCGTLACYMTIYTEPDWNNAGIVLDPAWWAVLPTGLASLAFVSAAMTIIAAATQQFWIVIADMTSDVLLWPFRRCLGMNKYERLNQAPPTKYEDDTLNPSNDPGLLGYRDDDAAEQGLHFETQLPAPSKSAIGGYIVCGSLVLATIITTILRPHDSAYTLMSWTLPLQPIIDVSGDGSPAVITSHKSGPNSITDVLHDKTALSTPIPLPWLPAGEPLKGFEDWYHDGADHYSAEADPLKIFNMQDGLIPDLRGRLADVDIRHVIVVKMESIRKDVFPVKQGGKIWRKLADAASNKTLSNEVRERLATLTPLANSLTCDYDDGFDHHNRTCRGGISANNAFTTSTYTLKSVIATLCGIGPVAADFNVEAKSHFYQPCLTHVLHALNKINQTETSRGGKEFQPFPWKSYYFQAATDSFDNQGALFPILGYQSENVITKEYLQSESARFGKSTLSDVNYFSIPEVALEDYIKDAFQVAKENNERVFLTHLTSTTHHAFGIPAEEHYVHMSENKDLDDLSNYINAVGYSDRWLTKLLGILEEQGVANETLVVFSGDHGMPVAEDGVATYHNDETASFHVPIVLSHPSLPNVAIGDVVSTMQILPTVLDLLIESDSLSAESKRAASDLAKNYEGQSLLRPLHPAGQNGHGDWQFSVTNPGGATLAARDGRNPNWRLTFPITPGQDWHFVDASSNSSGIFSLSFDTLRSRAESQLGTEVADWLEEAAIVSRWWLDENQKRWRYGKYAPSEEKKND</sequence>
<dbReference type="PANTHER" id="PTHR43751:SF3">
    <property type="entry name" value="SULFATASE N-TERMINAL DOMAIN-CONTAINING PROTEIN"/>
    <property type="match status" value="1"/>
</dbReference>
<dbReference type="PANTHER" id="PTHR43751">
    <property type="entry name" value="SULFATASE"/>
    <property type="match status" value="1"/>
</dbReference>
<comment type="caution">
    <text evidence="3">The sequence shown here is derived from an EMBL/GenBank/DDBJ whole genome shotgun (WGS) entry which is preliminary data.</text>
</comment>
<evidence type="ECO:0000256" key="1">
    <source>
        <dbReference type="SAM" id="Phobius"/>
    </source>
</evidence>
<dbReference type="Proteomes" id="UP000076881">
    <property type="component" value="Unassembled WGS sequence"/>
</dbReference>
<dbReference type="InterPro" id="IPR000917">
    <property type="entry name" value="Sulfatase_N"/>
</dbReference>
<dbReference type="STRING" id="1081108.A0A168BK28"/>
<keyword evidence="1" id="KW-1133">Transmembrane helix</keyword>
<keyword evidence="1" id="KW-0472">Membrane</keyword>
<feature type="transmembrane region" description="Helical" evidence="1">
    <location>
        <begin position="56"/>
        <end position="78"/>
    </location>
</feature>
<dbReference type="Gene3D" id="3.40.720.10">
    <property type="entry name" value="Alkaline Phosphatase, subunit A"/>
    <property type="match status" value="1"/>
</dbReference>
<evidence type="ECO:0000313" key="3">
    <source>
        <dbReference type="EMBL" id="OAA70215.1"/>
    </source>
</evidence>
<dbReference type="SUPFAM" id="SSF53649">
    <property type="entry name" value="Alkaline phosphatase-like"/>
    <property type="match status" value="1"/>
</dbReference>
<keyword evidence="4" id="KW-1185">Reference proteome</keyword>
<evidence type="ECO:0000259" key="2">
    <source>
        <dbReference type="Pfam" id="PF00884"/>
    </source>
</evidence>
<feature type="transmembrane region" description="Helical" evidence="1">
    <location>
        <begin position="130"/>
        <end position="152"/>
    </location>
</feature>
<keyword evidence="1" id="KW-0812">Transmembrane</keyword>
<dbReference type="EMBL" id="AZHF01000010">
    <property type="protein sequence ID" value="OAA70215.1"/>
    <property type="molecule type" value="Genomic_DNA"/>
</dbReference>
<feature type="domain" description="Sulfatase N-terminal" evidence="2">
    <location>
        <begin position="427"/>
        <end position="705"/>
    </location>
</feature>
<feature type="transmembrane region" description="Helical" evidence="1">
    <location>
        <begin position="231"/>
        <end position="250"/>
    </location>
</feature>
<accession>A0A168BK28</accession>